<evidence type="ECO:0000313" key="2">
    <source>
        <dbReference type="Proteomes" id="UP000625711"/>
    </source>
</evidence>
<gene>
    <name evidence="1" type="ORF">GWI33_021241</name>
</gene>
<dbReference type="AlphaFoldDB" id="A0A834M3F3"/>
<protein>
    <submittedName>
        <fullName evidence="1">Uncharacterized protein</fullName>
    </submittedName>
</protein>
<evidence type="ECO:0000313" key="1">
    <source>
        <dbReference type="EMBL" id="KAF7265335.1"/>
    </source>
</evidence>
<organism evidence="1 2">
    <name type="scientific">Rhynchophorus ferrugineus</name>
    <name type="common">Red palm weevil</name>
    <name type="synonym">Curculio ferrugineus</name>
    <dbReference type="NCBI Taxonomy" id="354439"/>
    <lineage>
        <taxon>Eukaryota</taxon>
        <taxon>Metazoa</taxon>
        <taxon>Ecdysozoa</taxon>
        <taxon>Arthropoda</taxon>
        <taxon>Hexapoda</taxon>
        <taxon>Insecta</taxon>
        <taxon>Pterygota</taxon>
        <taxon>Neoptera</taxon>
        <taxon>Endopterygota</taxon>
        <taxon>Coleoptera</taxon>
        <taxon>Polyphaga</taxon>
        <taxon>Cucujiformia</taxon>
        <taxon>Curculionidae</taxon>
        <taxon>Dryophthorinae</taxon>
        <taxon>Rhynchophorus</taxon>
    </lineage>
</organism>
<dbReference type="Proteomes" id="UP000625711">
    <property type="component" value="Unassembled WGS sequence"/>
</dbReference>
<dbReference type="EMBL" id="JAACXV010014631">
    <property type="protein sequence ID" value="KAF7265335.1"/>
    <property type="molecule type" value="Genomic_DNA"/>
</dbReference>
<reference evidence="1" key="1">
    <citation type="submission" date="2020-08" db="EMBL/GenBank/DDBJ databases">
        <title>Genome sequencing and assembly of the red palm weevil Rhynchophorus ferrugineus.</title>
        <authorList>
            <person name="Dias G.B."/>
            <person name="Bergman C.M."/>
            <person name="Manee M."/>
        </authorList>
    </citation>
    <scope>NUCLEOTIDE SEQUENCE</scope>
    <source>
        <strain evidence="1">AA-2017</strain>
        <tissue evidence="1">Whole larva</tissue>
    </source>
</reference>
<keyword evidence="2" id="KW-1185">Reference proteome</keyword>
<name>A0A834M3F3_RHYFE</name>
<proteinExistence type="predicted"/>
<comment type="caution">
    <text evidence="1">The sequence shown here is derived from an EMBL/GenBank/DDBJ whole genome shotgun (WGS) entry which is preliminary data.</text>
</comment>
<accession>A0A834M3F3</accession>
<sequence>MVLLAKVRLCLKSMKFSYVGEDLKQCPFHQGTGLRVRRDRCSGIEREAACFIAAMNLVRFKEGPPGTMVCGVNENWRSRGYEDQVLDAMPGKGKGFVRLGSDQCKKGYPKKARVMSTSIKKM</sequence>